<accession>A0A0A9AYN6</accession>
<organism evidence="2">
    <name type="scientific">Arundo donax</name>
    <name type="common">Giant reed</name>
    <name type="synonym">Donax arundinaceus</name>
    <dbReference type="NCBI Taxonomy" id="35708"/>
    <lineage>
        <taxon>Eukaryota</taxon>
        <taxon>Viridiplantae</taxon>
        <taxon>Streptophyta</taxon>
        <taxon>Embryophyta</taxon>
        <taxon>Tracheophyta</taxon>
        <taxon>Spermatophyta</taxon>
        <taxon>Magnoliopsida</taxon>
        <taxon>Liliopsida</taxon>
        <taxon>Poales</taxon>
        <taxon>Poaceae</taxon>
        <taxon>PACMAD clade</taxon>
        <taxon>Arundinoideae</taxon>
        <taxon>Arundineae</taxon>
        <taxon>Arundo</taxon>
    </lineage>
</organism>
<evidence type="ECO:0000256" key="1">
    <source>
        <dbReference type="SAM" id="MobiDB-lite"/>
    </source>
</evidence>
<name>A0A0A9AYN6_ARUDO</name>
<sequence>MRRSRQQHHFQASNSNQRQSTRRLRH</sequence>
<protein>
    <submittedName>
        <fullName evidence="2">Uncharacterized protein</fullName>
    </submittedName>
</protein>
<feature type="compositionally biased region" description="Polar residues" evidence="1">
    <location>
        <begin position="9"/>
        <end position="19"/>
    </location>
</feature>
<dbReference type="AlphaFoldDB" id="A0A0A9AYN6"/>
<evidence type="ECO:0000313" key="2">
    <source>
        <dbReference type="EMBL" id="JAD56874.1"/>
    </source>
</evidence>
<reference evidence="2" key="1">
    <citation type="submission" date="2014-09" db="EMBL/GenBank/DDBJ databases">
        <authorList>
            <person name="Magalhaes I.L.F."/>
            <person name="Oliveira U."/>
            <person name="Santos F.R."/>
            <person name="Vidigal T.H.D.A."/>
            <person name="Brescovit A.D."/>
            <person name="Santos A.J."/>
        </authorList>
    </citation>
    <scope>NUCLEOTIDE SEQUENCE</scope>
    <source>
        <tissue evidence="2">Shoot tissue taken approximately 20 cm above the soil surface</tissue>
    </source>
</reference>
<proteinExistence type="predicted"/>
<dbReference type="EMBL" id="GBRH01241021">
    <property type="protein sequence ID" value="JAD56874.1"/>
    <property type="molecule type" value="Transcribed_RNA"/>
</dbReference>
<reference evidence="2" key="2">
    <citation type="journal article" date="2015" name="Data Brief">
        <title>Shoot transcriptome of the giant reed, Arundo donax.</title>
        <authorList>
            <person name="Barrero R.A."/>
            <person name="Guerrero F.D."/>
            <person name="Moolhuijzen P."/>
            <person name="Goolsby J.A."/>
            <person name="Tidwell J."/>
            <person name="Bellgard S.E."/>
            <person name="Bellgard M.I."/>
        </authorList>
    </citation>
    <scope>NUCLEOTIDE SEQUENCE</scope>
    <source>
        <tissue evidence="2">Shoot tissue taken approximately 20 cm above the soil surface</tissue>
    </source>
</reference>
<feature type="region of interest" description="Disordered" evidence="1">
    <location>
        <begin position="1"/>
        <end position="26"/>
    </location>
</feature>